<keyword evidence="4" id="KW-0963">Cytoplasm</keyword>
<reference evidence="13" key="2">
    <citation type="submission" date="2015-08" db="UniProtKB">
        <authorList>
            <consortium name="WormBaseParasite"/>
        </authorList>
    </citation>
    <scope>IDENTIFICATION</scope>
</reference>
<comment type="subcellular location">
    <subcellularLocation>
        <location evidence="2">Cytoplasm</location>
    </subcellularLocation>
    <subcellularLocation>
        <location evidence="1">Nucleus speckle</location>
    </subcellularLocation>
</comment>
<dbReference type="GO" id="GO:0006281">
    <property type="term" value="P:DNA repair"/>
    <property type="evidence" value="ECO:0007669"/>
    <property type="project" value="UniProtKB-KW"/>
</dbReference>
<dbReference type="Pfam" id="PF16507">
    <property type="entry name" value="HEAT_PSME4_mid"/>
    <property type="match status" value="2"/>
</dbReference>
<dbReference type="InterPro" id="IPR021843">
    <property type="entry name" value="PSME4_C"/>
</dbReference>
<feature type="domain" description="Proteasome activator complex subunit 4-like HEAT repeat-like" evidence="11">
    <location>
        <begin position="1303"/>
        <end position="1552"/>
    </location>
</feature>
<dbReference type="InterPro" id="IPR055455">
    <property type="entry name" value="HEAT_PSME4"/>
</dbReference>
<dbReference type="InterPro" id="IPR011989">
    <property type="entry name" value="ARM-like"/>
</dbReference>
<keyword evidence="8" id="KW-0539">Nucleus</keyword>
<dbReference type="GO" id="GO:0016607">
    <property type="term" value="C:nuclear speck"/>
    <property type="evidence" value="ECO:0007669"/>
    <property type="project" value="UniProtKB-SubCell"/>
</dbReference>
<protein>
    <submittedName>
        <fullName evidence="13">Proteasome activator complex subunit 4B (inferred by orthology to a zebrafish protein)</fullName>
    </submittedName>
</protein>
<evidence type="ECO:0000256" key="5">
    <source>
        <dbReference type="ARBA" id="ARBA00022737"/>
    </source>
</evidence>
<dbReference type="InterPro" id="IPR016024">
    <property type="entry name" value="ARM-type_fold"/>
</dbReference>
<dbReference type="PANTHER" id="PTHR32170:SF3">
    <property type="entry name" value="PROTEASOME ACTIVATOR COMPLEX SUBUNIT 4"/>
    <property type="match status" value="1"/>
</dbReference>
<evidence type="ECO:0000256" key="2">
    <source>
        <dbReference type="ARBA" id="ARBA00004496"/>
    </source>
</evidence>
<evidence type="ECO:0000313" key="13">
    <source>
        <dbReference type="WBParaSite" id="SVE_1060800.1"/>
    </source>
</evidence>
<evidence type="ECO:0000256" key="8">
    <source>
        <dbReference type="ARBA" id="ARBA00023242"/>
    </source>
</evidence>
<keyword evidence="12" id="KW-1185">Reference proteome</keyword>
<dbReference type="PANTHER" id="PTHR32170">
    <property type="entry name" value="PROTEASOME ACTIVATOR COMPLEX SUBUNIT 4"/>
    <property type="match status" value="1"/>
</dbReference>
<keyword evidence="7" id="KW-0234">DNA repair</keyword>
<dbReference type="GO" id="GO:0070628">
    <property type="term" value="F:proteasome binding"/>
    <property type="evidence" value="ECO:0007669"/>
    <property type="project" value="InterPro"/>
</dbReference>
<keyword evidence="5" id="KW-0677">Repeat</keyword>
<feature type="domain" description="Proteasome activator complex subunit 4 C-terminal" evidence="9">
    <location>
        <begin position="1847"/>
        <end position="1934"/>
    </location>
</feature>
<dbReference type="Pfam" id="PF11919">
    <property type="entry name" value="PSME4_C"/>
    <property type="match status" value="1"/>
</dbReference>
<sequence length="1934" mass="224796">MDNREPAFQRKLWQIEHLSYKDEIIPNSEENFRKIINGLLEAIGKKDLYHGLSFYLVQLQRYIQLYEIQMTKSDHIVILRVLYSLMLERKLHVDIFNGVTYLIYVILPRASNLTRDDVDFINWRELYQLYKYVADEKDQEGRFYLTTKSFVQFQKTIVKIRYLFPLSATKEIFNEIRTIFYPFDSTMEFAVKSLSLFLPLRMTFKEHTKYGANHWFEELWKWYTLADHNLAWDPLCVEIFSGLAKNCCGFANWNDKYNIIMSKSLRNFDISLGSNREISLTDDNSNTSQRLLATWFVYMLGGKDDGFQPYLRKFFISIESYFHPSNDGDHLESLIGFVNNLTSEMATRIHYERYSSKKINTIQEMRLTDNQIEKFVRTLMHIMKWLVFSKCELELIPETIKKLCDISPGIVLPFVLKLIYPALKNVSAPHRLRQSMKCFLAICVSLVRDSDCNIARDNCDENVLKAIEIIYLEKENMYDIERLNKGNLNNKDKKILSKRIKLKKLIIKKLTKSNFEYVKKSDKFEKCKNLLKLEKDADGDINNIRIDDEIVEKSSNISIKNSLFSNLLQHDFSGPLRFHVILLLEMIIKSFDINDIEKTSQSLEALTRIFNVIIVADCSGAIDQMKGQLNDEEIRLCQLTKEFPDIIKLFITNVLSLIEKLEAGGARIRNDDADCGKVSGLSECEENDKEALLSNEEVSLRENLVFVFTGLLENCSNSIRETIFDSIFKFVQENVFENQLSISIITGVINQIIYFYPDYSFPLLYNHVKKNFPTCYPKMKKDIEIDIALMWYISLSCSIFSMPGLSIIKYKKEISELAEFLLNFEHKMIYHLACNGLINTFSNLVATYTEVNTKLIVKIDKPFNEFLPIRHWGKMCDKRNPNKKVIFHSPTKVEIDYAFELANLIMIPCLKNIENVEKLTKKQLRKNLGIVKMVLSGMSEVLRPLDGKFITLFNLSDNENPNLYFNNITKKSEVYNYLVDKPNFRNIIFEVLTKALPYMLKNREAETTNINMILSIYNKIISDYGITRALYTDEQNDAINNEMVFGNAVLGAKADIFDIVRKKVSLCHSTRLLLYLSEPCIFNDTYLRILDDYVMSAESSYSKISNVAVDYIDNLLSNFPRAIIYIVPHIKRLLSLNGEKNEYKICAGYSLIGLELCSSTRDFSIKNEIIQAISSNSDHFQHQVIVKCIKKNCITGLSKWRQVPIDLKISESLHQYSIQQYFLKNSKNLDISECDKLEKQRNEESLDKYNKIIDTINSTLLNPNCHWQIKKILLELISNFITPHLKAKHIDTIAKYFLDADNDNAKNARSFILDYMIFTKPLVSKLSITPPQAMFNRNYEDNETPLYGIFKDNLCVTYDSYIDQKTLKQVSKNYIGFIKWHQKIRASAPCNDQHLCNRSFDQLNDIEKLIVEFFKQPNNVKKFFENIALTYTETSGFYLRLASFISQLGRNYNDLVVMEFIKIMEVYACHEKIGERKLAAVIFSGLCRGAKYWNVEKYDNFIKIMNEKLPKIWDNLSPDIFKHWGEALSLILAKRDVRRYKWLVDLVIQFANQIHPNMHPIFIQTRLTMLGMINCSFAWRGTSIMTKCVEIAIKYLFSQHYIISKGAADIISDACLLDIQGLGFDDRIPPSMKPYDMDIIFERLGESLNIMMSEGYTKCFFTDGDLCPIDKQSKIYKSAFNSLQSIIFIIENRFLTGYLRFTSYIIVLIPILAVFENDANPNMKEACASALNEIFPKLILKKSMISEFIATMEHALRYARSWKTQCSILKITRTIIFGNYFNALSVEYQKRIENIIVQMIVSPFIEVRQSAAETLTGLILCNYLTVNSNLLNIFLKMARDNDENKHKKHGGILGLGAIILGFPYTCPHYIPKVIVALAKIARKSNDKILFNSMISTLRDFKRTHQDTWDEHEKCFKTEQLTILNNVLTSPNYYV</sequence>
<proteinExistence type="inferred from homology"/>
<evidence type="ECO:0000256" key="4">
    <source>
        <dbReference type="ARBA" id="ARBA00022490"/>
    </source>
</evidence>
<dbReference type="Pfam" id="PF23096">
    <property type="entry name" value="HEAT_PSME4"/>
    <property type="match status" value="1"/>
</dbReference>
<evidence type="ECO:0000259" key="11">
    <source>
        <dbReference type="Pfam" id="PF23096"/>
    </source>
</evidence>
<feature type="domain" description="Proteasome activator Blm10 middle HEAT repeats region" evidence="10">
    <location>
        <begin position="577"/>
        <end position="941"/>
    </location>
</feature>
<evidence type="ECO:0000313" key="12">
    <source>
        <dbReference type="Proteomes" id="UP000035680"/>
    </source>
</evidence>
<dbReference type="Gene3D" id="1.25.10.10">
    <property type="entry name" value="Leucine-rich Repeat Variant"/>
    <property type="match status" value="1"/>
</dbReference>
<organism evidence="12 13">
    <name type="scientific">Strongyloides venezuelensis</name>
    <name type="common">Threadworm</name>
    <dbReference type="NCBI Taxonomy" id="75913"/>
    <lineage>
        <taxon>Eukaryota</taxon>
        <taxon>Metazoa</taxon>
        <taxon>Ecdysozoa</taxon>
        <taxon>Nematoda</taxon>
        <taxon>Chromadorea</taxon>
        <taxon>Rhabditida</taxon>
        <taxon>Tylenchina</taxon>
        <taxon>Panagrolaimomorpha</taxon>
        <taxon>Strongyloidoidea</taxon>
        <taxon>Strongyloididae</taxon>
        <taxon>Strongyloides</taxon>
    </lineage>
</organism>
<dbReference type="GO" id="GO:0016504">
    <property type="term" value="F:peptidase activator activity"/>
    <property type="evidence" value="ECO:0007669"/>
    <property type="project" value="InterPro"/>
</dbReference>
<dbReference type="SUPFAM" id="SSF48371">
    <property type="entry name" value="ARM repeat"/>
    <property type="match status" value="1"/>
</dbReference>
<feature type="domain" description="Proteasome activator Blm10 middle HEAT repeats region" evidence="10">
    <location>
        <begin position="311"/>
        <end position="449"/>
    </location>
</feature>
<keyword evidence="6" id="KW-0227">DNA damage</keyword>
<evidence type="ECO:0000256" key="1">
    <source>
        <dbReference type="ARBA" id="ARBA00004324"/>
    </source>
</evidence>
<dbReference type="Proteomes" id="UP000035680">
    <property type="component" value="Unassembled WGS sequence"/>
</dbReference>
<reference evidence="12" key="1">
    <citation type="submission" date="2014-07" db="EMBL/GenBank/DDBJ databases">
        <authorList>
            <person name="Martin A.A"/>
            <person name="De Silva N."/>
        </authorList>
    </citation>
    <scope>NUCLEOTIDE SEQUENCE</scope>
</reference>
<dbReference type="GO" id="GO:0010499">
    <property type="term" value="P:proteasomal ubiquitin-independent protein catabolic process"/>
    <property type="evidence" value="ECO:0007669"/>
    <property type="project" value="TreeGrafter"/>
</dbReference>
<dbReference type="STRING" id="75913.A0A0K0FNM8"/>
<dbReference type="InterPro" id="IPR035309">
    <property type="entry name" value="PSME4"/>
</dbReference>
<evidence type="ECO:0000259" key="9">
    <source>
        <dbReference type="Pfam" id="PF11919"/>
    </source>
</evidence>
<evidence type="ECO:0000256" key="6">
    <source>
        <dbReference type="ARBA" id="ARBA00022763"/>
    </source>
</evidence>
<dbReference type="InterPro" id="IPR032430">
    <property type="entry name" value="Blm10_mid"/>
</dbReference>
<accession>A0A0K0FNM8</accession>
<evidence type="ECO:0000256" key="7">
    <source>
        <dbReference type="ARBA" id="ARBA00023204"/>
    </source>
</evidence>
<dbReference type="GO" id="GO:0005829">
    <property type="term" value="C:cytosol"/>
    <property type="evidence" value="ECO:0007669"/>
    <property type="project" value="TreeGrafter"/>
</dbReference>
<dbReference type="WBParaSite" id="SVE_1060800.1">
    <property type="protein sequence ID" value="SVE_1060800.1"/>
    <property type="gene ID" value="SVE_1060800"/>
</dbReference>
<evidence type="ECO:0000256" key="3">
    <source>
        <dbReference type="ARBA" id="ARBA00005739"/>
    </source>
</evidence>
<comment type="similarity">
    <text evidence="3">Belongs to the BLM10 family.</text>
</comment>
<evidence type="ECO:0000259" key="10">
    <source>
        <dbReference type="Pfam" id="PF16507"/>
    </source>
</evidence>
<name>A0A0K0FNM8_STRVS</name>